<evidence type="ECO:0000256" key="1">
    <source>
        <dbReference type="SAM" id="MobiDB-lite"/>
    </source>
</evidence>
<sequence length="1083" mass="124602">MADEKLREMVKKAENNIAVLFDSPEKMQQYLELMNKNEQLTYYAASMFEDSNTYIDTYNGWQERGFQVKSGQHGTPVFQKRKQIKRKFIDETGKIRDLATASFIERQKIQNGDLKLSSDLSSYYIVEHLFTQEQTTASGVSLDNDIPKSILSFGHIQSVLEESADIVMDGDDFVVPNTVMECAIAYSTYMLCLAENVDYDKNELYKLAVSNITDSQATLTLSEKKLVLNYAIKMVRSECTKELLENRRQEVSEYIENMKSQGQEKVVSNDITDLRIIDRDFDNGTKEETYTFECNMKGEPTILTYSVVNEKYGASFSIHTDKNDIWDKIQNKKMEAGEIDKLVKRLSDEAAFYNWNKKITEALNTDELLDIKYEFLEAENLSKSASQRIGDALDNREKEFAQSQTEKSFQFTDEPESKKSTKNKIEDFGKKIGGAKKDLWKDRGLTSTDLINMNFAEKNKYATKNFVFPKPDYQKMVDEGMPVRVAFFIKTIRDALPAKPTIDYFEKDNDELIAKKLEGYVEFISDFKDTLMKVKTEDDILSFYKNEIKDVYVAQTSSYYVEPTEKCHGNLTNKLLKACQINRYTLLDYDRKIKKKQFCYSDHDKKVDGFEIIKFDDSCEFDNDRDRTILKRQVGGSTYFYYPDNEFVDASKWQKDTYYVLYKRTIVANNLTKGQAEDVVERMGDKVSALKAEAKEGEKKARKKKFVPEQLEHIERTGPSNGIDENHLADGQMYLDTFGFAGGEFGNWMNEKDRQASLNFGYDAFMDLADALEIEPEDISLGGELSIAFGSRGSAGAVAHYEPLRQVINLTKMHGAGSLAHEWGHALDNILSKKVKGSGVDTWLTDTKSNFPSAMPELVDAMLYRTATDQEKIERREVFADLHRGILETEFDTFMPEKDFGTNFYNEHLNEITDLCKKSNLTDKEINSFIISLSEQYEQTTGKELSENISGEITKFLKDVHHRYNIPLDKIQMPLQKTEFYTNSVKMDSIYSKDSHGYWQSKKEMFARAFACYVKDKLDYKSDYLCGHADTAVSLYEGEVIKAMPVGAERQLINEKFDKLIGQLKEMGLLHEQSRTQIKRKSR</sequence>
<dbReference type="Proteomes" id="UP000260970">
    <property type="component" value="Unassembled WGS sequence"/>
</dbReference>
<gene>
    <name evidence="3" type="ORF">DXB72_12025</name>
</gene>
<proteinExistence type="predicted"/>
<dbReference type="AlphaFoldDB" id="A0A3E5ALG1"/>
<evidence type="ECO:0000259" key="2">
    <source>
        <dbReference type="Pfam" id="PF18796"/>
    </source>
</evidence>
<dbReference type="RefSeq" id="WP_117690774.1">
    <property type="nucleotide sequence ID" value="NZ_QSUE01000011.1"/>
</dbReference>
<dbReference type="EMBL" id="QSUG01000013">
    <property type="protein sequence ID" value="RGN21529.1"/>
    <property type="molecule type" value="Genomic_DNA"/>
</dbReference>
<name>A0A3E5ALG1_9FIRM</name>
<protein>
    <recommendedName>
        <fullName evidence="2">Large polyvalent protein-associated domain-containing protein</fullName>
    </recommendedName>
</protein>
<evidence type="ECO:0000313" key="3">
    <source>
        <dbReference type="EMBL" id="RGN21529.1"/>
    </source>
</evidence>
<dbReference type="Pfam" id="PF18796">
    <property type="entry name" value="LPD1"/>
    <property type="match status" value="1"/>
</dbReference>
<feature type="region of interest" description="Disordered" evidence="1">
    <location>
        <begin position="401"/>
        <end position="421"/>
    </location>
</feature>
<evidence type="ECO:0000313" key="4">
    <source>
        <dbReference type="Proteomes" id="UP000260970"/>
    </source>
</evidence>
<feature type="domain" description="Large polyvalent protein-associated" evidence="2">
    <location>
        <begin position="992"/>
        <end position="1066"/>
    </location>
</feature>
<reference evidence="3 4" key="1">
    <citation type="submission" date="2018-08" db="EMBL/GenBank/DDBJ databases">
        <title>A genome reference for cultivated species of the human gut microbiota.</title>
        <authorList>
            <person name="Zou Y."/>
            <person name="Xue W."/>
            <person name="Luo G."/>
        </authorList>
    </citation>
    <scope>NUCLEOTIDE SEQUENCE [LARGE SCALE GENOMIC DNA]</scope>
    <source>
        <strain evidence="3 4">OM05-6AA</strain>
    </source>
</reference>
<dbReference type="InterPro" id="IPR041047">
    <property type="entry name" value="LPD1"/>
</dbReference>
<accession>A0A3E5ALG1</accession>
<feature type="compositionally biased region" description="Polar residues" evidence="1">
    <location>
        <begin position="401"/>
        <end position="411"/>
    </location>
</feature>
<comment type="caution">
    <text evidence="3">The sequence shown here is derived from an EMBL/GenBank/DDBJ whole genome shotgun (WGS) entry which is preliminary data.</text>
</comment>
<organism evidence="3 4">
    <name type="scientific">Agathobacter rectalis</name>
    <dbReference type="NCBI Taxonomy" id="39491"/>
    <lineage>
        <taxon>Bacteria</taxon>
        <taxon>Bacillati</taxon>
        <taxon>Bacillota</taxon>
        <taxon>Clostridia</taxon>
        <taxon>Lachnospirales</taxon>
        <taxon>Lachnospiraceae</taxon>
        <taxon>Agathobacter</taxon>
    </lineage>
</organism>